<dbReference type="NCBIfam" id="NF040656">
    <property type="entry name" value="GHMP_GYDIA"/>
    <property type="match status" value="1"/>
</dbReference>
<dbReference type="Gene3D" id="3.30.230.10">
    <property type="match status" value="1"/>
</dbReference>
<reference evidence="2" key="1">
    <citation type="journal article" date="2019" name="Int. J. Syst. Evol. Microbiol.">
        <title>The Global Catalogue of Microorganisms (GCM) 10K type strain sequencing project: providing services to taxonomists for standard genome sequencing and annotation.</title>
        <authorList>
            <consortium name="The Broad Institute Genomics Platform"/>
            <consortium name="The Broad Institute Genome Sequencing Center for Infectious Disease"/>
            <person name="Wu L."/>
            <person name="Ma J."/>
        </authorList>
    </citation>
    <scope>NUCLEOTIDE SEQUENCE [LARGE SCALE GENOMIC DNA]</scope>
    <source>
        <strain evidence="2">CGMCC 1.12606</strain>
    </source>
</reference>
<evidence type="ECO:0000313" key="2">
    <source>
        <dbReference type="Proteomes" id="UP000625780"/>
    </source>
</evidence>
<name>A0ABQ1R0F5_9FLAO</name>
<dbReference type="RefSeq" id="WP_188370583.1">
    <property type="nucleotide sequence ID" value="NZ_BMFH01000001.1"/>
</dbReference>
<accession>A0ABQ1R0F5</accession>
<dbReference type="SUPFAM" id="SSF54211">
    <property type="entry name" value="Ribosomal protein S5 domain 2-like"/>
    <property type="match status" value="1"/>
</dbReference>
<comment type="caution">
    <text evidence="1">The sequence shown here is derived from an EMBL/GenBank/DDBJ whole genome shotgun (WGS) entry which is preliminary data.</text>
</comment>
<dbReference type="Proteomes" id="UP000625780">
    <property type="component" value="Unassembled WGS sequence"/>
</dbReference>
<evidence type="ECO:0008006" key="3">
    <source>
        <dbReference type="Google" id="ProtNLM"/>
    </source>
</evidence>
<dbReference type="InterPro" id="IPR047765">
    <property type="entry name" value="GHMP_GYDIA-like"/>
</dbReference>
<protein>
    <recommendedName>
        <fullName evidence="3">GHMP kinase</fullName>
    </recommendedName>
</protein>
<organism evidence="1 2">
    <name type="scientific">Muriicola marianensis</name>
    <dbReference type="NCBI Taxonomy" id="1324801"/>
    <lineage>
        <taxon>Bacteria</taxon>
        <taxon>Pseudomonadati</taxon>
        <taxon>Bacteroidota</taxon>
        <taxon>Flavobacteriia</taxon>
        <taxon>Flavobacteriales</taxon>
        <taxon>Flavobacteriaceae</taxon>
        <taxon>Muriicola</taxon>
    </lineage>
</organism>
<evidence type="ECO:0000313" key="1">
    <source>
        <dbReference type="EMBL" id="GGD53745.1"/>
    </source>
</evidence>
<dbReference type="InterPro" id="IPR014721">
    <property type="entry name" value="Ribsml_uS5_D2-typ_fold_subgr"/>
</dbReference>
<dbReference type="EMBL" id="BMFH01000001">
    <property type="protein sequence ID" value="GGD53745.1"/>
    <property type="molecule type" value="Genomic_DNA"/>
</dbReference>
<keyword evidence="2" id="KW-1185">Reference proteome</keyword>
<gene>
    <name evidence="1" type="ORF">GCM10011361_20540</name>
</gene>
<proteinExistence type="predicted"/>
<dbReference type="InterPro" id="IPR020568">
    <property type="entry name" value="Ribosomal_Su5_D2-typ_SF"/>
</dbReference>
<sequence>MSATYRSHGKLLLTGEYAVLDGAEALGLPARFGQTLDISEGNTPGLLWKSLDHEGKTWFETEFHPGQLDPKEKDPSGDDTRDILQGLLREAVRLNPDFNADLKGIRAVAQLEFPRIWGLGSSSTLINNIAQWAGVDPYILLWNAFGGSGYDIACARATGPLIYKVQDRVPVSEPVPFNPPFHNRLYFVHLNRKQSSREAIAMYRKNVRDHKDFLEEISGISREMATCTNWESFTALIEKHETLLAGILEMERIQDQIFPDFDGIVKSLGAWGGDFVLAGGEGDIPSYFKAKGYKTVLSYRDMVL</sequence>